<name>A0A9N9HGA4_FUNMO</name>
<accession>A0A9N9HGA4</accession>
<comment type="caution">
    <text evidence="1">The sequence shown here is derived from an EMBL/GenBank/DDBJ whole genome shotgun (WGS) entry which is preliminary data.</text>
</comment>
<dbReference type="EMBL" id="CAJVPP010007029">
    <property type="protein sequence ID" value="CAG8683830.1"/>
    <property type="molecule type" value="Genomic_DNA"/>
</dbReference>
<protein>
    <submittedName>
        <fullName evidence="1">14799_t:CDS:1</fullName>
    </submittedName>
</protein>
<sequence>MCETLLIKDFERLQNLHPGGVPTHSKQLNLQEPQLAVHTLLHSPVHDWTEVQRGVSSHSLAVHWQAPQVN</sequence>
<evidence type="ECO:0000313" key="2">
    <source>
        <dbReference type="Proteomes" id="UP000789375"/>
    </source>
</evidence>
<evidence type="ECO:0000313" key="1">
    <source>
        <dbReference type="EMBL" id="CAG8683830.1"/>
    </source>
</evidence>
<gene>
    <name evidence="1" type="ORF">FMOSSE_LOCUS13030</name>
</gene>
<organism evidence="1 2">
    <name type="scientific">Funneliformis mosseae</name>
    <name type="common">Endomycorrhizal fungus</name>
    <name type="synonym">Glomus mosseae</name>
    <dbReference type="NCBI Taxonomy" id="27381"/>
    <lineage>
        <taxon>Eukaryota</taxon>
        <taxon>Fungi</taxon>
        <taxon>Fungi incertae sedis</taxon>
        <taxon>Mucoromycota</taxon>
        <taxon>Glomeromycotina</taxon>
        <taxon>Glomeromycetes</taxon>
        <taxon>Glomerales</taxon>
        <taxon>Glomeraceae</taxon>
        <taxon>Funneliformis</taxon>
    </lineage>
</organism>
<keyword evidence="2" id="KW-1185">Reference proteome</keyword>
<dbReference type="AlphaFoldDB" id="A0A9N9HGA4"/>
<dbReference type="Proteomes" id="UP000789375">
    <property type="component" value="Unassembled WGS sequence"/>
</dbReference>
<reference evidence="1" key="1">
    <citation type="submission" date="2021-06" db="EMBL/GenBank/DDBJ databases">
        <authorList>
            <person name="Kallberg Y."/>
            <person name="Tangrot J."/>
            <person name="Rosling A."/>
        </authorList>
    </citation>
    <scope>NUCLEOTIDE SEQUENCE</scope>
    <source>
        <strain evidence="1">87-6 pot B 2015</strain>
    </source>
</reference>
<proteinExistence type="predicted"/>